<keyword evidence="3" id="KW-1185">Reference proteome</keyword>
<protein>
    <submittedName>
        <fullName evidence="2">FHA domain-containing protein</fullName>
    </submittedName>
</protein>
<dbReference type="EMBL" id="CP043494">
    <property type="protein sequence ID" value="WNG51720.1"/>
    <property type="molecule type" value="Genomic_DNA"/>
</dbReference>
<proteinExistence type="predicted"/>
<accession>A0ABY9X8J8</accession>
<dbReference type="Pfam" id="PF00498">
    <property type="entry name" value="FHA"/>
    <property type="match status" value="1"/>
</dbReference>
<evidence type="ECO:0000313" key="2">
    <source>
        <dbReference type="EMBL" id="WNG51720.1"/>
    </source>
</evidence>
<dbReference type="RefSeq" id="WP_395812008.1">
    <property type="nucleotide sequence ID" value="NZ_CP043494.1"/>
</dbReference>
<dbReference type="SUPFAM" id="SSF49879">
    <property type="entry name" value="SMAD/FHA domain"/>
    <property type="match status" value="1"/>
</dbReference>
<dbReference type="CDD" id="cd00060">
    <property type="entry name" value="FHA"/>
    <property type="match status" value="1"/>
</dbReference>
<name>A0ABY9X8J8_9BACT</name>
<dbReference type="Gene3D" id="2.60.200.20">
    <property type="match status" value="1"/>
</dbReference>
<dbReference type="Proteomes" id="UP001611383">
    <property type="component" value="Chromosome"/>
</dbReference>
<dbReference type="PROSITE" id="PS50006">
    <property type="entry name" value="FHA_DOMAIN"/>
    <property type="match status" value="1"/>
</dbReference>
<evidence type="ECO:0000259" key="1">
    <source>
        <dbReference type="PROSITE" id="PS50006"/>
    </source>
</evidence>
<dbReference type="InterPro" id="IPR008984">
    <property type="entry name" value="SMAD_FHA_dom_sf"/>
</dbReference>
<dbReference type="InterPro" id="IPR000253">
    <property type="entry name" value="FHA_dom"/>
</dbReference>
<gene>
    <name evidence="2" type="ORF">F0U60_52140</name>
</gene>
<sequence>MSQHTGIFRLSDVNEQTRVVRAKDLKRGPSPLGAHEAFLAAYARLSKLARLSQRPAVLVAAVDSSARVVEVVLVASGHSLIIGRHTGCGLRLPSDTISLRQLAVHVWSEDPDATPDLRLWDLNTEQPFLTEDGEPNAAVIAQGTLYAAVGEYSLLFVPTCGASAPSWPARAEEAWRQLPPRHFVDQRTPTRSRFQHSKRPLRPDGQEYHTRITRLGPLLMLGEDEQPEDAWASLRLEGEQKSEEHHISLARLEQGVLLGRYERCGITLADLDPISRVHLLLVRMGADILAIDTASTNGTWRGHTKIQTTPLGDTDSLTLGEVLQLRWRRLSRLALSKD</sequence>
<reference evidence="2 3" key="1">
    <citation type="submission" date="2019-08" db="EMBL/GenBank/DDBJ databases">
        <title>Archangium and Cystobacter genomes.</title>
        <authorList>
            <person name="Chen I.-C.K."/>
            <person name="Wielgoss S."/>
        </authorList>
    </citation>
    <scope>NUCLEOTIDE SEQUENCE [LARGE SCALE GENOMIC DNA]</scope>
    <source>
        <strain evidence="2 3">Cbm 6</strain>
    </source>
</reference>
<feature type="domain" description="FHA" evidence="1">
    <location>
        <begin position="256"/>
        <end position="306"/>
    </location>
</feature>
<evidence type="ECO:0000313" key="3">
    <source>
        <dbReference type="Proteomes" id="UP001611383"/>
    </source>
</evidence>
<organism evidence="2 3">
    <name type="scientific">Archangium minus</name>
    <dbReference type="NCBI Taxonomy" id="83450"/>
    <lineage>
        <taxon>Bacteria</taxon>
        <taxon>Pseudomonadati</taxon>
        <taxon>Myxococcota</taxon>
        <taxon>Myxococcia</taxon>
        <taxon>Myxococcales</taxon>
        <taxon>Cystobacterineae</taxon>
        <taxon>Archangiaceae</taxon>
        <taxon>Archangium</taxon>
    </lineage>
</organism>